<dbReference type="InParanoid" id="A0A482XKG0"/>
<protein>
    <submittedName>
        <fullName evidence="1">Uncharacterized protein</fullName>
    </submittedName>
</protein>
<dbReference type="EMBL" id="QKKF02007188">
    <property type="protein sequence ID" value="RZF46030.1"/>
    <property type="molecule type" value="Genomic_DNA"/>
</dbReference>
<sequence>MRRLLASRWGWLGVARGLRGRFGRREPAVDSETRPRTEHIARCTTSLSSDSSVFYVVARAAAAGDVQPSMTVAYLLPLGGRVEKELSRGGQLT</sequence>
<gene>
    <name evidence="1" type="ORF">LSTR_LSTR004743</name>
</gene>
<keyword evidence="2" id="KW-1185">Reference proteome</keyword>
<accession>A0A482XKG0</accession>
<reference evidence="1 2" key="1">
    <citation type="journal article" date="2017" name="Gigascience">
        <title>Genome sequence of the small brown planthopper, Laodelphax striatellus.</title>
        <authorList>
            <person name="Zhu J."/>
            <person name="Jiang F."/>
            <person name="Wang X."/>
            <person name="Yang P."/>
            <person name="Bao Y."/>
            <person name="Zhao W."/>
            <person name="Wang W."/>
            <person name="Lu H."/>
            <person name="Wang Q."/>
            <person name="Cui N."/>
            <person name="Li J."/>
            <person name="Chen X."/>
            <person name="Luo L."/>
            <person name="Yu J."/>
            <person name="Kang L."/>
            <person name="Cui F."/>
        </authorList>
    </citation>
    <scope>NUCLEOTIDE SEQUENCE [LARGE SCALE GENOMIC DNA]</scope>
    <source>
        <strain evidence="1">Lst14</strain>
    </source>
</reference>
<proteinExistence type="predicted"/>
<dbReference type="Proteomes" id="UP000291343">
    <property type="component" value="Unassembled WGS sequence"/>
</dbReference>
<dbReference type="AlphaFoldDB" id="A0A482XKG0"/>
<comment type="caution">
    <text evidence="1">The sequence shown here is derived from an EMBL/GenBank/DDBJ whole genome shotgun (WGS) entry which is preliminary data.</text>
</comment>
<evidence type="ECO:0000313" key="1">
    <source>
        <dbReference type="EMBL" id="RZF46030.1"/>
    </source>
</evidence>
<name>A0A482XKG0_LAOST</name>
<organism evidence="1 2">
    <name type="scientific">Laodelphax striatellus</name>
    <name type="common">Small brown planthopper</name>
    <name type="synonym">Delphax striatella</name>
    <dbReference type="NCBI Taxonomy" id="195883"/>
    <lineage>
        <taxon>Eukaryota</taxon>
        <taxon>Metazoa</taxon>
        <taxon>Ecdysozoa</taxon>
        <taxon>Arthropoda</taxon>
        <taxon>Hexapoda</taxon>
        <taxon>Insecta</taxon>
        <taxon>Pterygota</taxon>
        <taxon>Neoptera</taxon>
        <taxon>Paraneoptera</taxon>
        <taxon>Hemiptera</taxon>
        <taxon>Auchenorrhyncha</taxon>
        <taxon>Fulgoroidea</taxon>
        <taxon>Delphacidae</taxon>
        <taxon>Criomorphinae</taxon>
        <taxon>Laodelphax</taxon>
    </lineage>
</organism>
<evidence type="ECO:0000313" key="2">
    <source>
        <dbReference type="Proteomes" id="UP000291343"/>
    </source>
</evidence>